<dbReference type="AlphaFoldDB" id="A0A9P5K137"/>
<gene>
    <name evidence="1" type="ORF">DFH94DRAFT_765442</name>
</gene>
<proteinExistence type="predicted"/>
<organism evidence="1 2">
    <name type="scientific">Russula ochroleuca</name>
    <dbReference type="NCBI Taxonomy" id="152965"/>
    <lineage>
        <taxon>Eukaryota</taxon>
        <taxon>Fungi</taxon>
        <taxon>Dikarya</taxon>
        <taxon>Basidiomycota</taxon>
        <taxon>Agaricomycotina</taxon>
        <taxon>Agaricomycetes</taxon>
        <taxon>Russulales</taxon>
        <taxon>Russulaceae</taxon>
        <taxon>Russula</taxon>
    </lineage>
</organism>
<sequence length="76" mass="8854">MGWIKTCLWTGRCLPARALCQEFLVRGEPDRPKNQQISNVFPRNAPTTETLCSVADHTFNMQHMSHHTERTRIKFI</sequence>
<name>A0A9P5K137_9AGAM</name>
<reference evidence="1" key="2">
    <citation type="journal article" date="2020" name="Nat. Commun.">
        <title>Large-scale genome sequencing of mycorrhizal fungi provides insights into the early evolution of symbiotic traits.</title>
        <authorList>
            <person name="Miyauchi S."/>
            <person name="Kiss E."/>
            <person name="Kuo A."/>
            <person name="Drula E."/>
            <person name="Kohler A."/>
            <person name="Sanchez-Garcia M."/>
            <person name="Morin E."/>
            <person name="Andreopoulos B."/>
            <person name="Barry K.W."/>
            <person name="Bonito G."/>
            <person name="Buee M."/>
            <person name="Carver A."/>
            <person name="Chen C."/>
            <person name="Cichocki N."/>
            <person name="Clum A."/>
            <person name="Culley D."/>
            <person name="Crous P.W."/>
            <person name="Fauchery L."/>
            <person name="Girlanda M."/>
            <person name="Hayes R.D."/>
            <person name="Keri Z."/>
            <person name="LaButti K."/>
            <person name="Lipzen A."/>
            <person name="Lombard V."/>
            <person name="Magnuson J."/>
            <person name="Maillard F."/>
            <person name="Murat C."/>
            <person name="Nolan M."/>
            <person name="Ohm R.A."/>
            <person name="Pangilinan J."/>
            <person name="Pereira M.F."/>
            <person name="Perotto S."/>
            <person name="Peter M."/>
            <person name="Pfister S."/>
            <person name="Riley R."/>
            <person name="Sitrit Y."/>
            <person name="Stielow J.B."/>
            <person name="Szollosi G."/>
            <person name="Zifcakova L."/>
            <person name="Stursova M."/>
            <person name="Spatafora J.W."/>
            <person name="Tedersoo L."/>
            <person name="Vaario L.M."/>
            <person name="Yamada A."/>
            <person name="Yan M."/>
            <person name="Wang P."/>
            <person name="Xu J."/>
            <person name="Bruns T."/>
            <person name="Baldrian P."/>
            <person name="Vilgalys R."/>
            <person name="Dunand C."/>
            <person name="Henrissat B."/>
            <person name="Grigoriev I.V."/>
            <person name="Hibbett D."/>
            <person name="Nagy L.G."/>
            <person name="Martin F.M."/>
        </authorList>
    </citation>
    <scope>NUCLEOTIDE SEQUENCE</scope>
    <source>
        <strain evidence="1">Prilba</strain>
    </source>
</reference>
<protein>
    <submittedName>
        <fullName evidence="1">Uncharacterized protein</fullName>
    </submittedName>
</protein>
<comment type="caution">
    <text evidence="1">The sequence shown here is derived from an EMBL/GenBank/DDBJ whole genome shotgun (WGS) entry which is preliminary data.</text>
</comment>
<dbReference type="EMBL" id="WHVB01000019">
    <property type="protein sequence ID" value="KAF8473032.1"/>
    <property type="molecule type" value="Genomic_DNA"/>
</dbReference>
<evidence type="ECO:0000313" key="1">
    <source>
        <dbReference type="EMBL" id="KAF8473032.1"/>
    </source>
</evidence>
<accession>A0A9P5K137</accession>
<dbReference type="Proteomes" id="UP000759537">
    <property type="component" value="Unassembled WGS sequence"/>
</dbReference>
<reference evidence="1" key="1">
    <citation type="submission" date="2019-10" db="EMBL/GenBank/DDBJ databases">
        <authorList>
            <consortium name="DOE Joint Genome Institute"/>
            <person name="Kuo A."/>
            <person name="Miyauchi S."/>
            <person name="Kiss E."/>
            <person name="Drula E."/>
            <person name="Kohler A."/>
            <person name="Sanchez-Garcia M."/>
            <person name="Andreopoulos B."/>
            <person name="Barry K.W."/>
            <person name="Bonito G."/>
            <person name="Buee M."/>
            <person name="Carver A."/>
            <person name="Chen C."/>
            <person name="Cichocki N."/>
            <person name="Clum A."/>
            <person name="Culley D."/>
            <person name="Crous P.W."/>
            <person name="Fauchery L."/>
            <person name="Girlanda M."/>
            <person name="Hayes R."/>
            <person name="Keri Z."/>
            <person name="LaButti K."/>
            <person name="Lipzen A."/>
            <person name="Lombard V."/>
            <person name="Magnuson J."/>
            <person name="Maillard F."/>
            <person name="Morin E."/>
            <person name="Murat C."/>
            <person name="Nolan M."/>
            <person name="Ohm R."/>
            <person name="Pangilinan J."/>
            <person name="Pereira M."/>
            <person name="Perotto S."/>
            <person name="Peter M."/>
            <person name="Riley R."/>
            <person name="Sitrit Y."/>
            <person name="Stielow B."/>
            <person name="Szollosi G."/>
            <person name="Zifcakova L."/>
            <person name="Stursova M."/>
            <person name="Spatafora J.W."/>
            <person name="Tedersoo L."/>
            <person name="Vaario L.-M."/>
            <person name="Yamada A."/>
            <person name="Yan M."/>
            <person name="Wang P."/>
            <person name="Xu J."/>
            <person name="Bruns T."/>
            <person name="Baldrian P."/>
            <person name="Vilgalys R."/>
            <person name="Henrissat B."/>
            <person name="Grigoriev I.V."/>
            <person name="Hibbett D."/>
            <person name="Nagy L.G."/>
            <person name="Martin F.M."/>
        </authorList>
    </citation>
    <scope>NUCLEOTIDE SEQUENCE</scope>
    <source>
        <strain evidence="1">Prilba</strain>
    </source>
</reference>
<evidence type="ECO:0000313" key="2">
    <source>
        <dbReference type="Proteomes" id="UP000759537"/>
    </source>
</evidence>
<keyword evidence="2" id="KW-1185">Reference proteome</keyword>